<dbReference type="PROSITE" id="PS00041">
    <property type="entry name" value="HTH_ARAC_FAMILY_1"/>
    <property type="match status" value="1"/>
</dbReference>
<evidence type="ECO:0000256" key="7">
    <source>
        <dbReference type="ARBA" id="ARBA00023163"/>
    </source>
</evidence>
<dbReference type="Pfam" id="PF01497">
    <property type="entry name" value="Peripla_BP_2"/>
    <property type="match status" value="1"/>
</dbReference>
<reference evidence="10 11" key="1">
    <citation type="submission" date="2024-06" db="EMBL/GenBank/DDBJ databases">
        <title>Sorghum-associated microbial communities from plants grown in Nebraska, USA.</title>
        <authorList>
            <person name="Schachtman D."/>
        </authorList>
    </citation>
    <scope>NUCLEOTIDE SEQUENCE [LARGE SCALE GENOMIC DNA]</scope>
    <source>
        <strain evidence="10 11">1288</strain>
    </source>
</reference>
<dbReference type="InterPro" id="IPR051313">
    <property type="entry name" value="Bact_iron-sidero_bind"/>
</dbReference>
<sequence length="584" mass="66565">MIVEDHLLLWNHASLKVLEVKRIELPIGEQLHTSQLSASTLIYTIQGRGRLLLDGEEQHLENGYVCHAGKGAVLTITDIADHLSYYMIQYKATLPLPCCQDLLQLMDHTEPFEIQYGFAALHAASLLIILARMEQEWSQPEAMAKLQVKSLFYQFICELMRELQHRRLNHASPDTVLQATRYMDENYAEPITVDKLAALLNCSSRAMQRMFKKRLSLGPIDYLLQVRMDKARELLCRTNIGLKDISLAIGYVDSYYFSRLFKRHTGVSPSTYRELMLHSRGDKPEVVTVSSLQAGTDPLDTAIRRSRRLVIHLKGELQLERQPEKIAVLDPQFMDHMLALGGQPAGSVIVSGDLNSFPEYLTSKLGVVENLGTKDEPDLEVLRAMLPDLIICTEFQKSIYGSLAQIAPTIMLERNRDWRETLRIIGRIMGKELEAEQVLQQYKQKIGRLKSDLAVKMEGQSVSVIRPRDNNIRLHTSVHRTAAILYNDLGLHPPKQAVDRKRTSSMISLEGLPELDADHYFVLTDNNFQLWSDEIQNTTTWKSLRAVQQDHVYQAKVSMWIAYYGPIAMNRVVDQVAKVFLDAK</sequence>
<dbReference type="CDD" id="cd01146">
    <property type="entry name" value="FhuD"/>
    <property type="match status" value="1"/>
</dbReference>
<evidence type="ECO:0000313" key="11">
    <source>
        <dbReference type="Proteomes" id="UP001549104"/>
    </source>
</evidence>
<dbReference type="SMART" id="SM00342">
    <property type="entry name" value="HTH_ARAC"/>
    <property type="match status" value="1"/>
</dbReference>
<comment type="caution">
    <text evidence="10">The sequence shown here is derived from an EMBL/GenBank/DDBJ whole genome shotgun (WGS) entry which is preliminary data.</text>
</comment>
<accession>A0ABV2KG56</accession>
<keyword evidence="11" id="KW-1185">Reference proteome</keyword>
<evidence type="ECO:0000256" key="5">
    <source>
        <dbReference type="ARBA" id="ARBA00023015"/>
    </source>
</evidence>
<keyword evidence="5" id="KW-0805">Transcription regulation</keyword>
<dbReference type="InterPro" id="IPR020449">
    <property type="entry name" value="Tscrpt_reg_AraC-type_HTH"/>
</dbReference>
<keyword evidence="6" id="KW-0238">DNA-binding</keyword>
<dbReference type="InterPro" id="IPR009057">
    <property type="entry name" value="Homeodomain-like_sf"/>
</dbReference>
<gene>
    <name evidence="10" type="ORF">ABIC55_004152</name>
</gene>
<dbReference type="SUPFAM" id="SSF51215">
    <property type="entry name" value="Regulatory protein AraC"/>
    <property type="match status" value="1"/>
</dbReference>
<organism evidence="10 11">
    <name type="scientific">Sporosarcina psychrophila</name>
    <name type="common">Bacillus psychrophilus</name>
    <dbReference type="NCBI Taxonomy" id="1476"/>
    <lineage>
        <taxon>Bacteria</taxon>
        <taxon>Bacillati</taxon>
        <taxon>Bacillota</taxon>
        <taxon>Bacilli</taxon>
        <taxon>Bacillales</taxon>
        <taxon>Caryophanaceae</taxon>
        <taxon>Sporosarcina</taxon>
    </lineage>
</organism>
<dbReference type="SUPFAM" id="SSF53807">
    <property type="entry name" value="Helical backbone' metal receptor"/>
    <property type="match status" value="1"/>
</dbReference>
<dbReference type="PANTHER" id="PTHR30532:SF1">
    <property type="entry name" value="IRON(3+)-HYDROXAMATE-BINDING PROTEIN FHUD"/>
    <property type="match status" value="1"/>
</dbReference>
<dbReference type="SUPFAM" id="SSF46689">
    <property type="entry name" value="Homeodomain-like"/>
    <property type="match status" value="2"/>
</dbReference>
<evidence type="ECO:0000256" key="4">
    <source>
        <dbReference type="ARBA" id="ARBA00022729"/>
    </source>
</evidence>
<dbReference type="Gene3D" id="1.10.10.60">
    <property type="entry name" value="Homeodomain-like"/>
    <property type="match status" value="2"/>
</dbReference>
<evidence type="ECO:0000313" key="10">
    <source>
        <dbReference type="EMBL" id="MET3659033.1"/>
    </source>
</evidence>
<comment type="similarity">
    <text evidence="2">Belongs to the bacterial solute-binding protein 8 family.</text>
</comment>
<evidence type="ECO:0000259" key="8">
    <source>
        <dbReference type="PROSITE" id="PS01124"/>
    </source>
</evidence>
<evidence type="ECO:0000256" key="2">
    <source>
        <dbReference type="ARBA" id="ARBA00008814"/>
    </source>
</evidence>
<name>A0ABV2KG56_SPOPS</name>
<dbReference type="InterPro" id="IPR002491">
    <property type="entry name" value="ABC_transptr_periplasmic_BD"/>
</dbReference>
<proteinExistence type="inferred from homology"/>
<evidence type="ECO:0000259" key="9">
    <source>
        <dbReference type="PROSITE" id="PS50983"/>
    </source>
</evidence>
<protein>
    <submittedName>
        <fullName evidence="10">Iron complex transport system substrate-binding protein</fullName>
    </submittedName>
</protein>
<dbReference type="RefSeq" id="WP_354314588.1">
    <property type="nucleotide sequence ID" value="NZ_JBEPME010000007.1"/>
</dbReference>
<dbReference type="Proteomes" id="UP001549104">
    <property type="component" value="Unassembled WGS sequence"/>
</dbReference>
<dbReference type="PRINTS" id="PR00032">
    <property type="entry name" value="HTHARAC"/>
</dbReference>
<dbReference type="Pfam" id="PF12833">
    <property type="entry name" value="HTH_18"/>
    <property type="match status" value="1"/>
</dbReference>
<keyword evidence="4" id="KW-0732">Signal</keyword>
<keyword evidence="7" id="KW-0804">Transcription</keyword>
<dbReference type="InterPro" id="IPR018060">
    <property type="entry name" value="HTH_AraC"/>
</dbReference>
<dbReference type="Gene3D" id="3.40.50.1980">
    <property type="entry name" value="Nitrogenase molybdenum iron protein domain"/>
    <property type="match status" value="2"/>
</dbReference>
<evidence type="ECO:0000256" key="3">
    <source>
        <dbReference type="ARBA" id="ARBA00022448"/>
    </source>
</evidence>
<evidence type="ECO:0000256" key="1">
    <source>
        <dbReference type="ARBA" id="ARBA00004196"/>
    </source>
</evidence>
<dbReference type="PANTHER" id="PTHR30532">
    <property type="entry name" value="IRON III DICITRATE-BINDING PERIPLASMIC PROTEIN"/>
    <property type="match status" value="1"/>
</dbReference>
<dbReference type="EMBL" id="JBEPME010000007">
    <property type="protein sequence ID" value="MET3659033.1"/>
    <property type="molecule type" value="Genomic_DNA"/>
</dbReference>
<dbReference type="PROSITE" id="PS01124">
    <property type="entry name" value="HTH_ARAC_FAMILY_2"/>
    <property type="match status" value="1"/>
</dbReference>
<dbReference type="InterPro" id="IPR018062">
    <property type="entry name" value="HTH_AraC-typ_CS"/>
</dbReference>
<feature type="domain" description="HTH araC/xylS-type" evidence="8">
    <location>
        <begin position="177"/>
        <end position="275"/>
    </location>
</feature>
<feature type="domain" description="Fe/B12 periplasmic-binding" evidence="9">
    <location>
        <begin position="325"/>
        <end position="584"/>
    </location>
</feature>
<evidence type="ECO:0000256" key="6">
    <source>
        <dbReference type="ARBA" id="ARBA00023125"/>
    </source>
</evidence>
<dbReference type="PROSITE" id="PS50983">
    <property type="entry name" value="FE_B12_PBP"/>
    <property type="match status" value="1"/>
</dbReference>
<dbReference type="InterPro" id="IPR037923">
    <property type="entry name" value="HTH-like"/>
</dbReference>
<keyword evidence="3" id="KW-0813">Transport</keyword>
<comment type="subcellular location">
    <subcellularLocation>
        <location evidence="1">Cell envelope</location>
    </subcellularLocation>
</comment>